<dbReference type="Pfam" id="PF08367">
    <property type="entry name" value="M16C_assoc"/>
    <property type="match status" value="1"/>
</dbReference>
<name>A0A973A8T6_9GAMM</name>
<gene>
    <name evidence="2" type="ORF">HQ497_12225</name>
</gene>
<dbReference type="InterPro" id="IPR013578">
    <property type="entry name" value="Peptidase_M16C_assoc"/>
</dbReference>
<dbReference type="PANTHER" id="PTHR43016:SF13">
    <property type="entry name" value="PRESEQUENCE PROTEASE, MITOCHONDRIAL"/>
    <property type="match status" value="1"/>
</dbReference>
<dbReference type="EMBL" id="JABMOJ010000461">
    <property type="protein sequence ID" value="NQV66119.1"/>
    <property type="molecule type" value="Genomic_DNA"/>
</dbReference>
<dbReference type="GO" id="GO:0006508">
    <property type="term" value="P:proteolysis"/>
    <property type="evidence" value="ECO:0007669"/>
    <property type="project" value="InterPro"/>
</dbReference>
<dbReference type="Gene3D" id="3.30.830.10">
    <property type="entry name" value="Metalloenzyme, LuxS/M16 peptidase-like"/>
    <property type="match status" value="2"/>
</dbReference>
<organism evidence="2 3">
    <name type="scientific">SAR86 cluster bacterium</name>
    <dbReference type="NCBI Taxonomy" id="2030880"/>
    <lineage>
        <taxon>Bacteria</taxon>
        <taxon>Pseudomonadati</taxon>
        <taxon>Pseudomonadota</taxon>
        <taxon>Gammaproteobacteria</taxon>
        <taxon>SAR86 cluster</taxon>
    </lineage>
</organism>
<evidence type="ECO:0000313" key="3">
    <source>
        <dbReference type="Proteomes" id="UP000754644"/>
    </source>
</evidence>
<dbReference type="PANTHER" id="PTHR43016">
    <property type="entry name" value="PRESEQUENCE PROTEASE"/>
    <property type="match status" value="1"/>
</dbReference>
<dbReference type="GO" id="GO:0046872">
    <property type="term" value="F:metal ion binding"/>
    <property type="evidence" value="ECO:0007669"/>
    <property type="project" value="InterPro"/>
</dbReference>
<evidence type="ECO:0000313" key="2">
    <source>
        <dbReference type="EMBL" id="NQV66119.1"/>
    </source>
</evidence>
<protein>
    <submittedName>
        <fullName evidence="2">Insulinase family protein</fullName>
    </submittedName>
</protein>
<dbReference type="AlphaFoldDB" id="A0A973A8T6"/>
<feature type="domain" description="Peptidase M16C associated" evidence="1">
    <location>
        <begin position="1"/>
        <end position="249"/>
    </location>
</feature>
<feature type="non-terminal residue" evidence="2">
    <location>
        <position position="1"/>
    </location>
</feature>
<dbReference type="SUPFAM" id="SSF63411">
    <property type="entry name" value="LuxS/MPP-like metallohydrolase"/>
    <property type="match status" value="3"/>
</dbReference>
<dbReference type="InterPro" id="IPR055130">
    <property type="entry name" value="PreP_C"/>
</dbReference>
<sequence length="508" mass="55101">LTPDADLNQALRQAEIARLAVIKQALSEAEKVGIVTQARALQKRQDQEEPLELLPKVGLEDISPQMSSPRGVHSTFGHGLKLSGYAAGTNGLTYHQVVLDLPALPTNLLRLLPLYTNLLTEVGSGGRDYLQTQHLQHGITGGVSAYTAVRGEVSDPDALLAHLTLSSRTLNSKRDGMIALLNETFITPNFREKARVREIVKHMRVRREGGITGSGHTLAMTAAASYLRPVSRLNHELTGLAGIEQLKRLDSDLDDDARLEQLVVELEALQSYVMAGQPRLLVVCDGAELNTTSKQVEQSWQSFQGNPQAGRFVCDFDSNQASQAWVTTSQVNFCASAFATVAEQHEDAPALSVLAGVLRNGFLHKVLREQGGAYGGGAGHDSSNGIFRFYSFRDPNLLSTFDAFEESVAWLLRTDIGSDLIEESILGIVSSLDAPGSPAGVARQAYHNELFGRSAEHRAKVRQGILGVNIDDVKRVAQLYLQGPGARAVVCHENSARDLGAEFIVRSI</sequence>
<proteinExistence type="predicted"/>
<dbReference type="SMART" id="SM01264">
    <property type="entry name" value="M16C_associated"/>
    <property type="match status" value="1"/>
</dbReference>
<accession>A0A973A8T6</accession>
<dbReference type="Proteomes" id="UP000754644">
    <property type="component" value="Unassembled WGS sequence"/>
</dbReference>
<comment type="caution">
    <text evidence="2">The sequence shown here is derived from an EMBL/GenBank/DDBJ whole genome shotgun (WGS) entry which is preliminary data.</text>
</comment>
<dbReference type="Pfam" id="PF22516">
    <property type="entry name" value="PreP_C"/>
    <property type="match status" value="1"/>
</dbReference>
<dbReference type="InterPro" id="IPR011249">
    <property type="entry name" value="Metalloenz_LuxS/M16"/>
</dbReference>
<evidence type="ECO:0000259" key="1">
    <source>
        <dbReference type="SMART" id="SM01264"/>
    </source>
</evidence>
<reference evidence="2" key="1">
    <citation type="submission" date="2020-05" db="EMBL/GenBank/DDBJ databases">
        <title>Sulfur intermediates as new biogeochemical hubs in an aquatic model microbial ecosystem.</title>
        <authorList>
            <person name="Vigneron A."/>
        </authorList>
    </citation>
    <scope>NUCLEOTIDE SEQUENCE</scope>
    <source>
        <strain evidence="2">Bin.250</strain>
    </source>
</reference>